<evidence type="ECO:0000256" key="4">
    <source>
        <dbReference type="SAM" id="MobiDB-lite"/>
    </source>
</evidence>
<keyword evidence="3" id="KW-0231">Viral genome packaging</keyword>
<sequence length="569" mass="63802">MNIFERLTGTKSPKESGISNDFERVPDEVLYKNAESVMKSNDIVKKGFGGRDKAMNEPMVYNYDIAGINPFFREKPGVSGAGTINNVLKQYSTAPLFQAILSTRSGQVSRYTQPVSQSNDGLGYRVTLTDSSITPTDSQLRTIREAEHFIQYMGVDDPSMSGYKKRDDFDDFCTKLIRDTYTFDQVNAEKTFNTKGKLHHIKAIDPSTIYRAVDRDSGKIIPDKYVQVFDDRIVNKFSDEDLIMAIRRPRTDIYSSGYGQSELEIALQQFLAMNNTMMFNDRFFSHGGSVQGIINIKPTADTSGIGKSRRQLADFRRNFESRVTGVASSWQYPVTTADDVKYVNLTPNARDMEFEKWINFLINICSSVFNIDPAEVGFPNKGGATGSKSNSLNEGNSKQKLQASMNKGLASLLRFIEKVINNEIIKPYFGNNYLFQFVGEDISGETERVQLLAEEVKTYRTVNEIRIEKNLDPIKGGDVILNQFAIQRLGQLQQEKQIEHQWQQEKLSMLSSGPQPDSGSGISFQDIQSGLDGSSDKVNGKDTFNGVKNGQVADSTRTDKINYGGKPDE</sequence>
<feature type="compositionally biased region" description="Polar residues" evidence="4">
    <location>
        <begin position="546"/>
        <end position="555"/>
    </location>
</feature>
<protein>
    <submittedName>
        <fullName evidence="5">Portal protein</fullName>
    </submittedName>
</protein>
<dbReference type="InterPro" id="IPR006944">
    <property type="entry name" value="Phage/GTA_portal"/>
</dbReference>
<keyword evidence="2" id="KW-1162">Viral penetration into host cytoplasm</keyword>
<keyword evidence="2" id="KW-1171">Viral genome ejection through host cell envelope</keyword>
<feature type="region of interest" description="Disordered" evidence="4">
    <location>
        <begin position="509"/>
        <end position="569"/>
    </location>
</feature>
<evidence type="ECO:0000256" key="3">
    <source>
        <dbReference type="ARBA" id="ARBA00023219"/>
    </source>
</evidence>
<keyword evidence="2" id="KW-1160">Virus entry into host cell</keyword>
<gene>
    <name evidence="5" type="ORF">B521_0121</name>
</gene>
<feature type="compositionally biased region" description="Basic and acidic residues" evidence="4">
    <location>
        <begin position="556"/>
        <end position="569"/>
    </location>
</feature>
<dbReference type="Proteomes" id="UP000308874">
    <property type="component" value="Segment"/>
</dbReference>
<keyword evidence="1" id="KW-0118">Viral capsid assembly</keyword>
<reference evidence="5 6" key="1">
    <citation type="submission" date="2019-02" db="EMBL/GenBank/DDBJ databases">
        <title>Isolation of virulent Lactobacillus brevis phages.</title>
        <authorList>
            <person name="Feyereisen M."/>
            <person name="Mahony J."/>
            <person name="O'Sullivan T."/>
            <person name="van Sinderen D."/>
        </authorList>
    </citation>
    <scope>NUCLEOTIDE SEQUENCE [LARGE SCALE GENOMIC DNA]</scope>
</reference>
<dbReference type="Pfam" id="PF04860">
    <property type="entry name" value="Phage_portal"/>
    <property type="match status" value="1"/>
</dbReference>
<accession>A0A4Y5FEI8</accession>
<feature type="region of interest" description="Disordered" evidence="4">
    <location>
        <begin position="1"/>
        <end position="20"/>
    </location>
</feature>
<name>A0A4Y5FEI8_9CAUD</name>
<evidence type="ECO:0000313" key="6">
    <source>
        <dbReference type="Proteomes" id="UP000308874"/>
    </source>
</evidence>
<keyword evidence="6" id="KW-1185">Reference proteome</keyword>
<evidence type="ECO:0000256" key="1">
    <source>
        <dbReference type="ARBA" id="ARBA00022950"/>
    </source>
</evidence>
<keyword evidence="1" id="KW-1188">Viral release from host cell</keyword>
<evidence type="ECO:0000256" key="2">
    <source>
        <dbReference type="ARBA" id="ARBA00023009"/>
    </source>
</evidence>
<proteinExistence type="predicted"/>
<evidence type="ECO:0000313" key="5">
    <source>
        <dbReference type="EMBL" id="QBJ03471.1"/>
    </source>
</evidence>
<feature type="compositionally biased region" description="Polar residues" evidence="4">
    <location>
        <begin position="509"/>
        <end position="532"/>
    </location>
</feature>
<organism evidence="5 6">
    <name type="scientific">Lactobacillus phage 521B</name>
    <dbReference type="NCBI Taxonomy" id="2510942"/>
    <lineage>
        <taxon>Viruses</taxon>
        <taxon>Duplodnaviria</taxon>
        <taxon>Heunggongvirae</taxon>
        <taxon>Uroviricota</taxon>
        <taxon>Caudoviricetes</taxon>
        <taxon>Herelleviridae</taxon>
        <taxon>Tybeckvirus</taxon>
        <taxon>Tybeckvirus tv521B</taxon>
    </lineage>
</organism>
<dbReference type="EMBL" id="MK504443">
    <property type="protein sequence ID" value="QBJ03471.1"/>
    <property type="molecule type" value="Genomic_DNA"/>
</dbReference>